<dbReference type="InterPro" id="IPR052196">
    <property type="entry name" value="Bact_Kbp"/>
</dbReference>
<reference evidence="3 4" key="1">
    <citation type="submission" date="2024-09" db="EMBL/GenBank/DDBJ databases">
        <authorList>
            <person name="Sun Q."/>
            <person name="Mori K."/>
        </authorList>
    </citation>
    <scope>NUCLEOTIDE SEQUENCE [LARGE SCALE GENOMIC DNA]</scope>
    <source>
        <strain evidence="3 4">CECT 8726</strain>
    </source>
</reference>
<dbReference type="RefSeq" id="WP_213890768.1">
    <property type="nucleotide sequence ID" value="NZ_JAGFNU010000014.1"/>
</dbReference>
<feature type="compositionally biased region" description="Low complexity" evidence="1">
    <location>
        <begin position="64"/>
        <end position="74"/>
    </location>
</feature>
<dbReference type="InterPro" id="IPR013783">
    <property type="entry name" value="Ig-like_fold"/>
</dbReference>
<dbReference type="Pfam" id="PF01476">
    <property type="entry name" value="LysM"/>
    <property type="match status" value="1"/>
</dbReference>
<proteinExistence type="predicted"/>
<feature type="region of interest" description="Disordered" evidence="1">
    <location>
        <begin position="57"/>
        <end position="112"/>
    </location>
</feature>
<dbReference type="SMART" id="SM00257">
    <property type="entry name" value="LysM"/>
    <property type="match status" value="1"/>
</dbReference>
<dbReference type="PANTHER" id="PTHR34700">
    <property type="entry name" value="POTASSIUM BINDING PROTEIN KBP"/>
    <property type="match status" value="1"/>
</dbReference>
<dbReference type="CDD" id="cd00118">
    <property type="entry name" value="LysM"/>
    <property type="match status" value="1"/>
</dbReference>
<feature type="region of interest" description="Disordered" evidence="1">
    <location>
        <begin position="237"/>
        <end position="263"/>
    </location>
</feature>
<evidence type="ECO:0000259" key="2">
    <source>
        <dbReference type="PROSITE" id="PS51782"/>
    </source>
</evidence>
<sequence length="508" mass="52429">MADGKLSGVSKGMLVGGTVAAATAFLGHFGYKALEAAREPVVIAEGNRETEQVALVAPEASEPSENNGATGAGEATDDTAAVEEAEMTEEVVSEMPVDDTATEADVTPEPPTFDVVRVDPDGAALIAGQSPAGSSVEILVDSSVAAEAVADGQGKFVALFDIEPSDLPQVLTLRATDANGQTIVSDENVILAPRPAPVVVAEAPAEEAVTQEETLPEDEAAAEADATGVDVAMADSTQTENEVDETASASEGATIATEENAPDPALEVEEISEPVAEVAEAATETTTVETESADPEPVAPAVLLADATGVRVLQPAIPKPDVLQDVIIDAISYGAAGEVSVSGRGEENSFIRIYLNNAPVGATEIQDNGNWSVELSGIEPGVYAMRIDQLNEAGAVTSRVETPFKREAAEVLAAARDEAAAAAEAETVAETVAETETESASETVTATAAPASRVQVSVVTVQPGFTLWGIAKENYGDGLLYVRVYEANKDRIRDPDLIYPGQIFTVPN</sequence>
<feature type="domain" description="LysM" evidence="2">
    <location>
        <begin position="457"/>
        <end position="506"/>
    </location>
</feature>
<protein>
    <submittedName>
        <fullName evidence="3">LysM peptidoglycan-binding domain-containing protein</fullName>
    </submittedName>
</protein>
<dbReference type="Gene3D" id="3.10.350.10">
    <property type="entry name" value="LysM domain"/>
    <property type="match status" value="1"/>
</dbReference>
<accession>A0ABV5JCE1</accession>
<dbReference type="EMBL" id="JBHMEA010000015">
    <property type="protein sequence ID" value="MFB9231118.1"/>
    <property type="molecule type" value="Genomic_DNA"/>
</dbReference>
<evidence type="ECO:0000256" key="1">
    <source>
        <dbReference type="SAM" id="MobiDB-lite"/>
    </source>
</evidence>
<evidence type="ECO:0000313" key="4">
    <source>
        <dbReference type="Proteomes" id="UP001589683"/>
    </source>
</evidence>
<organism evidence="3 4">
    <name type="scientific">Pseudohalocynthiibacter aestuariivivens</name>
    <dbReference type="NCBI Taxonomy" id="1591409"/>
    <lineage>
        <taxon>Bacteria</taxon>
        <taxon>Pseudomonadati</taxon>
        <taxon>Pseudomonadota</taxon>
        <taxon>Alphaproteobacteria</taxon>
        <taxon>Rhodobacterales</taxon>
        <taxon>Paracoccaceae</taxon>
        <taxon>Pseudohalocynthiibacter</taxon>
    </lineage>
</organism>
<dbReference type="Proteomes" id="UP001589683">
    <property type="component" value="Unassembled WGS sequence"/>
</dbReference>
<evidence type="ECO:0000313" key="3">
    <source>
        <dbReference type="EMBL" id="MFB9231118.1"/>
    </source>
</evidence>
<comment type="caution">
    <text evidence="3">The sequence shown here is derived from an EMBL/GenBank/DDBJ whole genome shotgun (WGS) entry which is preliminary data.</text>
</comment>
<name>A0ABV5JCE1_9RHOB</name>
<dbReference type="PANTHER" id="PTHR34700:SF4">
    <property type="entry name" value="PHAGE-LIKE ELEMENT PBSX PROTEIN XKDP"/>
    <property type="match status" value="1"/>
</dbReference>
<dbReference type="InterPro" id="IPR018392">
    <property type="entry name" value="LysM"/>
</dbReference>
<feature type="compositionally biased region" description="Acidic residues" evidence="1">
    <location>
        <begin position="75"/>
        <end position="102"/>
    </location>
</feature>
<keyword evidence="4" id="KW-1185">Reference proteome</keyword>
<dbReference type="Gene3D" id="2.60.40.10">
    <property type="entry name" value="Immunoglobulins"/>
    <property type="match status" value="1"/>
</dbReference>
<dbReference type="InterPro" id="IPR036779">
    <property type="entry name" value="LysM_dom_sf"/>
</dbReference>
<dbReference type="PROSITE" id="PS51782">
    <property type="entry name" value="LYSM"/>
    <property type="match status" value="1"/>
</dbReference>
<gene>
    <name evidence="3" type="ORF">ACFFUT_04865</name>
</gene>